<sequence length="693" mass="77101">MTELLELEKLNDQSFDDIVEKAVRSIARFDTEWNNLQASDPGMTLVDLFAWLKALQHEYMSVIVPESQRRFLSLLGITRRTGRGSSTLVELSGAEKNLILPAETKWTAGDMVFENPVPAVALSARLTGICFSGGGSEQLVDPSALDGTRIFEIFPGLGPEPASEPVGALTLFLSAPAPSGCEFSLYFEICADSANRVPVNGEPFCPMADISWDVWTEKGWEPAEVTRDDTYGFLFSGVVTLRHSAEMAETESGFAVRAHLVRDDYDLPPRLTAVRVNVIELRQQDTLVRCDVFEAGESPVLTSELGIYGQHRVFIEDATGWYETEDFYCEPQPDRGRAVLNLPGYSGRVMAVCFDKRAADHIVLGSGTGFSGQEIPFEQQNALYDSVRLMVGRQTPAGVRFSEWEKCEDFYSSGPESRHFIWDAGQRVLRFGDHVRGVMPPKGKDNILLTGLKTCRGRDSDIRAGMISQAQSPDAHISALQVRQIVPASGGEDPESLEEMAVRAADTLRTGARAVTEEDYLAAVHAVPGLIVENCRVLTGFEGENDRRITVVVQGAGRARYVQRRAYVENIRMALDRCRLLNTQVQVVWPQPVRLLLRARIITAPYYHDAGTLVRRRAEEFIAQLNRRFGTALSYGELYCAIDLMDCVSSIESLSVEPLGEWIAKTRTDDIIVPPNSYYEIERFELNFINSLD</sequence>
<dbReference type="AlphaFoldDB" id="A0A9D1S2H9"/>
<reference evidence="1" key="1">
    <citation type="submission" date="2020-10" db="EMBL/GenBank/DDBJ databases">
        <authorList>
            <person name="Gilroy R."/>
        </authorList>
    </citation>
    <scope>NUCLEOTIDE SEQUENCE</scope>
    <source>
        <strain evidence="1">CHK191-8634</strain>
    </source>
</reference>
<dbReference type="Proteomes" id="UP000824073">
    <property type="component" value="Unassembled WGS sequence"/>
</dbReference>
<proteinExistence type="predicted"/>
<dbReference type="EMBL" id="DVMR01000073">
    <property type="protein sequence ID" value="HIU44587.1"/>
    <property type="molecule type" value="Genomic_DNA"/>
</dbReference>
<accession>A0A9D1S2H9</accession>
<protein>
    <submittedName>
        <fullName evidence="1">Baseplate J/gp47 family protein</fullName>
    </submittedName>
</protein>
<reference evidence="1" key="2">
    <citation type="journal article" date="2021" name="PeerJ">
        <title>Extensive microbial diversity within the chicken gut microbiome revealed by metagenomics and culture.</title>
        <authorList>
            <person name="Gilroy R."/>
            <person name="Ravi A."/>
            <person name="Getino M."/>
            <person name="Pursley I."/>
            <person name="Horton D.L."/>
            <person name="Alikhan N.F."/>
            <person name="Baker D."/>
            <person name="Gharbi K."/>
            <person name="Hall N."/>
            <person name="Watson M."/>
            <person name="Adriaenssens E.M."/>
            <person name="Foster-Nyarko E."/>
            <person name="Jarju S."/>
            <person name="Secka A."/>
            <person name="Antonio M."/>
            <person name="Oren A."/>
            <person name="Chaudhuri R.R."/>
            <person name="La Ragione R."/>
            <person name="Hildebrand F."/>
            <person name="Pallen M.J."/>
        </authorList>
    </citation>
    <scope>NUCLEOTIDE SEQUENCE</scope>
    <source>
        <strain evidence="1">CHK191-8634</strain>
    </source>
</reference>
<organism evidence="1 2">
    <name type="scientific">Candidatus Ventrousia excrementavium</name>
    <dbReference type="NCBI Taxonomy" id="2840961"/>
    <lineage>
        <taxon>Bacteria</taxon>
        <taxon>Bacillati</taxon>
        <taxon>Bacillota</taxon>
        <taxon>Clostridia</taxon>
        <taxon>Eubacteriales</taxon>
        <taxon>Clostridiaceae</taxon>
        <taxon>Clostridiaceae incertae sedis</taxon>
        <taxon>Candidatus Ventrousia</taxon>
    </lineage>
</organism>
<evidence type="ECO:0000313" key="2">
    <source>
        <dbReference type="Proteomes" id="UP000824073"/>
    </source>
</evidence>
<evidence type="ECO:0000313" key="1">
    <source>
        <dbReference type="EMBL" id="HIU44587.1"/>
    </source>
</evidence>
<comment type="caution">
    <text evidence="1">The sequence shown here is derived from an EMBL/GenBank/DDBJ whole genome shotgun (WGS) entry which is preliminary data.</text>
</comment>
<name>A0A9D1S2H9_9CLOT</name>
<gene>
    <name evidence="1" type="ORF">IAB67_09845</name>
</gene>